<evidence type="ECO:0000313" key="2">
    <source>
        <dbReference type="EMBL" id="CAE7708057.1"/>
    </source>
</evidence>
<dbReference type="Proteomes" id="UP000649617">
    <property type="component" value="Unassembled WGS sequence"/>
</dbReference>
<feature type="compositionally biased region" description="Acidic residues" evidence="1">
    <location>
        <begin position="42"/>
        <end position="52"/>
    </location>
</feature>
<organism evidence="2 3">
    <name type="scientific">Symbiodinium pilosum</name>
    <name type="common">Dinoflagellate</name>
    <dbReference type="NCBI Taxonomy" id="2952"/>
    <lineage>
        <taxon>Eukaryota</taxon>
        <taxon>Sar</taxon>
        <taxon>Alveolata</taxon>
        <taxon>Dinophyceae</taxon>
        <taxon>Suessiales</taxon>
        <taxon>Symbiodiniaceae</taxon>
        <taxon>Symbiodinium</taxon>
    </lineage>
</organism>
<accession>A0A812X775</accession>
<name>A0A812X775_SYMPI</name>
<feature type="non-terminal residue" evidence="2">
    <location>
        <position position="52"/>
    </location>
</feature>
<gene>
    <name evidence="2" type="ORF">SPIL2461_LOCUS20022</name>
</gene>
<proteinExistence type="predicted"/>
<feature type="compositionally biased region" description="Basic and acidic residues" evidence="1">
    <location>
        <begin position="26"/>
        <end position="41"/>
    </location>
</feature>
<feature type="region of interest" description="Disordered" evidence="1">
    <location>
        <begin position="26"/>
        <end position="52"/>
    </location>
</feature>
<dbReference type="EMBL" id="CAJNIZ010045012">
    <property type="protein sequence ID" value="CAE7708057.1"/>
    <property type="molecule type" value="Genomic_DNA"/>
</dbReference>
<protein>
    <submittedName>
        <fullName evidence="2">Uncharacterized protein</fullName>
    </submittedName>
</protein>
<keyword evidence="3" id="KW-1185">Reference proteome</keyword>
<reference evidence="2" key="1">
    <citation type="submission" date="2021-02" db="EMBL/GenBank/DDBJ databases">
        <authorList>
            <person name="Dougan E. K."/>
            <person name="Rhodes N."/>
            <person name="Thang M."/>
            <person name="Chan C."/>
        </authorList>
    </citation>
    <scope>NUCLEOTIDE SEQUENCE</scope>
</reference>
<evidence type="ECO:0000313" key="3">
    <source>
        <dbReference type="Proteomes" id="UP000649617"/>
    </source>
</evidence>
<comment type="caution">
    <text evidence="2">The sequence shown here is derived from an EMBL/GenBank/DDBJ whole genome shotgun (WGS) entry which is preliminary data.</text>
</comment>
<sequence length="52" mass="5685">VLLCQPCGAILAALREIIMKLEKNIQETEHASEETGGHVGEEPEPEQEMDPA</sequence>
<feature type="non-terminal residue" evidence="2">
    <location>
        <position position="1"/>
    </location>
</feature>
<evidence type="ECO:0000256" key="1">
    <source>
        <dbReference type="SAM" id="MobiDB-lite"/>
    </source>
</evidence>
<dbReference type="AlphaFoldDB" id="A0A812X775"/>